<feature type="transmembrane region" description="Helical" evidence="1">
    <location>
        <begin position="12"/>
        <end position="37"/>
    </location>
</feature>
<dbReference type="Pfam" id="PF01899">
    <property type="entry name" value="MNHE"/>
    <property type="match status" value="1"/>
</dbReference>
<keyword evidence="1" id="KW-1133">Transmembrane helix</keyword>
<protein>
    <submittedName>
        <fullName evidence="2">Cation:proton antiporter</fullName>
    </submittedName>
</protein>
<dbReference type="Proteomes" id="UP000249354">
    <property type="component" value="Unassembled WGS sequence"/>
</dbReference>
<keyword evidence="1" id="KW-0472">Membrane</keyword>
<dbReference type="GO" id="GO:0016020">
    <property type="term" value="C:membrane"/>
    <property type="evidence" value="ECO:0007669"/>
    <property type="project" value="InterPro"/>
</dbReference>
<evidence type="ECO:0000256" key="1">
    <source>
        <dbReference type="SAM" id="Phobius"/>
    </source>
</evidence>
<keyword evidence="1" id="KW-0812">Transmembrane</keyword>
<name>A0A2W4U032_9CYAN</name>
<dbReference type="InterPro" id="IPR002758">
    <property type="entry name" value="Cation_antiport_E"/>
</dbReference>
<reference evidence="2 3" key="2">
    <citation type="submission" date="2018-06" db="EMBL/GenBank/DDBJ databases">
        <title>Metagenomic assembly of (sub)arctic Cyanobacteria and their associated microbiome from non-axenic cultures.</title>
        <authorList>
            <person name="Baurain D."/>
        </authorList>
    </citation>
    <scope>NUCLEOTIDE SEQUENCE [LARGE SCALE GENOMIC DNA]</scope>
    <source>
        <strain evidence="2">ULC129bin1</strain>
    </source>
</reference>
<dbReference type="AlphaFoldDB" id="A0A2W4U032"/>
<gene>
    <name evidence="2" type="ORF">DCF25_17475</name>
</gene>
<dbReference type="GO" id="GO:0008324">
    <property type="term" value="F:monoatomic cation transmembrane transporter activity"/>
    <property type="evidence" value="ECO:0007669"/>
    <property type="project" value="InterPro"/>
</dbReference>
<feature type="transmembrane region" description="Helical" evidence="1">
    <location>
        <begin position="49"/>
        <end position="66"/>
    </location>
</feature>
<evidence type="ECO:0000313" key="3">
    <source>
        <dbReference type="Proteomes" id="UP000249354"/>
    </source>
</evidence>
<evidence type="ECO:0000313" key="2">
    <source>
        <dbReference type="EMBL" id="PZO12537.1"/>
    </source>
</evidence>
<reference evidence="3" key="1">
    <citation type="submission" date="2018-04" db="EMBL/GenBank/DDBJ databases">
        <authorList>
            <person name="Cornet L."/>
        </authorList>
    </citation>
    <scope>NUCLEOTIDE SEQUENCE [LARGE SCALE GENOMIC DNA]</scope>
</reference>
<organism evidence="2 3">
    <name type="scientific">Leptolyngbya foveolarum</name>
    <dbReference type="NCBI Taxonomy" id="47253"/>
    <lineage>
        <taxon>Bacteria</taxon>
        <taxon>Bacillati</taxon>
        <taxon>Cyanobacteriota</taxon>
        <taxon>Cyanophyceae</taxon>
        <taxon>Leptolyngbyales</taxon>
        <taxon>Leptolyngbyaceae</taxon>
        <taxon>Leptolyngbya group</taxon>
        <taxon>Leptolyngbya</taxon>
    </lineage>
</organism>
<accession>A0A2W4U032</accession>
<sequence length="132" mass="15030">MATLLDLTFVITIWLLVTADLSLVNIGIGIGIALLLTRRSQKTTAHWKTIISLLWKVVVAIPVAYIEAFEMILRPHNHEVITTMPAFSERDRQSSESIFLEIFLITFTPKTIVLDQREDGGYDVHKVVRRRA</sequence>
<dbReference type="EMBL" id="QBMC01000146">
    <property type="protein sequence ID" value="PZO12537.1"/>
    <property type="molecule type" value="Genomic_DNA"/>
</dbReference>
<comment type="caution">
    <text evidence="2">The sequence shown here is derived from an EMBL/GenBank/DDBJ whole genome shotgun (WGS) entry which is preliminary data.</text>
</comment>
<proteinExistence type="predicted"/>